<dbReference type="SUPFAM" id="SSF50494">
    <property type="entry name" value="Trypsin-like serine proteases"/>
    <property type="match status" value="1"/>
</dbReference>
<evidence type="ECO:0000313" key="1">
    <source>
        <dbReference type="EMBL" id="OQV15027.1"/>
    </source>
</evidence>
<sequence>PPTLSAISAWRSAFTNRRGYTDRTYLPRKIKVHPNNSATGFHKDLAVLTLDRPVPRTNASTSGRLFARKLQDATFALLSQKECELMIGSRQPMFITKLCIDSLTKRSASWTLLARTSHTPVEAIITLPDRVKLLLAKAASSRIPRFTHADSPSGTGMGLIGPIENTVPDKLQTALLTVISDS</sequence>
<dbReference type="InterPro" id="IPR009003">
    <property type="entry name" value="Peptidase_S1_PA"/>
</dbReference>
<evidence type="ECO:0000313" key="2">
    <source>
        <dbReference type="Proteomes" id="UP000192578"/>
    </source>
</evidence>
<dbReference type="EMBL" id="MTYJ01000095">
    <property type="protein sequence ID" value="OQV15027.1"/>
    <property type="molecule type" value="Genomic_DNA"/>
</dbReference>
<keyword evidence="2" id="KW-1185">Reference proteome</keyword>
<accession>A0A1W0WIM3</accession>
<feature type="non-terminal residue" evidence="1">
    <location>
        <position position="182"/>
    </location>
</feature>
<protein>
    <submittedName>
        <fullName evidence="1">Uncharacterized protein</fullName>
    </submittedName>
</protein>
<proteinExistence type="predicted"/>
<reference evidence="2" key="1">
    <citation type="submission" date="2017-01" db="EMBL/GenBank/DDBJ databases">
        <title>Comparative genomics of anhydrobiosis in the tardigrade Hypsibius dujardini.</title>
        <authorList>
            <person name="Yoshida Y."/>
            <person name="Koutsovoulos G."/>
            <person name="Laetsch D."/>
            <person name="Stevens L."/>
            <person name="Kumar S."/>
            <person name="Horikawa D."/>
            <person name="Ishino K."/>
            <person name="Komine S."/>
            <person name="Tomita M."/>
            <person name="Blaxter M."/>
            <person name="Arakawa K."/>
        </authorList>
    </citation>
    <scope>NUCLEOTIDE SEQUENCE [LARGE SCALE GENOMIC DNA]</scope>
    <source>
        <strain evidence="2">Z151</strain>
    </source>
</reference>
<gene>
    <name evidence="1" type="ORF">BV898_10786</name>
</gene>
<name>A0A1W0WIM3_HYPEX</name>
<organism evidence="1 2">
    <name type="scientific">Hypsibius exemplaris</name>
    <name type="common">Freshwater tardigrade</name>
    <dbReference type="NCBI Taxonomy" id="2072580"/>
    <lineage>
        <taxon>Eukaryota</taxon>
        <taxon>Metazoa</taxon>
        <taxon>Ecdysozoa</taxon>
        <taxon>Tardigrada</taxon>
        <taxon>Eutardigrada</taxon>
        <taxon>Parachela</taxon>
        <taxon>Hypsibioidea</taxon>
        <taxon>Hypsibiidae</taxon>
        <taxon>Hypsibius</taxon>
    </lineage>
</organism>
<dbReference type="AlphaFoldDB" id="A0A1W0WIM3"/>
<dbReference type="Proteomes" id="UP000192578">
    <property type="component" value="Unassembled WGS sequence"/>
</dbReference>
<comment type="caution">
    <text evidence="1">The sequence shown here is derived from an EMBL/GenBank/DDBJ whole genome shotgun (WGS) entry which is preliminary data.</text>
</comment>